<dbReference type="AlphaFoldDB" id="A0AAE1GQB0"/>
<protein>
    <submittedName>
        <fullName evidence="1">Uncharacterized protein</fullName>
    </submittedName>
</protein>
<name>A0AAE1GQB0_PETCI</name>
<dbReference type="Proteomes" id="UP001286313">
    <property type="component" value="Unassembled WGS sequence"/>
</dbReference>
<gene>
    <name evidence="1" type="ORF">Pcinc_000220</name>
</gene>
<comment type="caution">
    <text evidence="1">The sequence shown here is derived from an EMBL/GenBank/DDBJ whole genome shotgun (WGS) entry which is preliminary data.</text>
</comment>
<keyword evidence="2" id="KW-1185">Reference proteome</keyword>
<accession>A0AAE1GQB0</accession>
<sequence length="104" mass="12025">MVDEMEQNLVCKAKEVNATATPTPVCLREHYKRKSLYVPTAHMLRLTTHLEDWYCVTKDIFSNVETHYQGLTDAIDDFVMDTRTTQEAQQAMVVVTHHLTDLKL</sequence>
<proteinExistence type="predicted"/>
<reference evidence="1" key="1">
    <citation type="submission" date="2023-10" db="EMBL/GenBank/DDBJ databases">
        <title>Genome assemblies of two species of porcelain crab, Petrolisthes cinctipes and Petrolisthes manimaculis (Anomura: Porcellanidae).</title>
        <authorList>
            <person name="Angst P."/>
        </authorList>
    </citation>
    <scope>NUCLEOTIDE SEQUENCE</scope>
    <source>
        <strain evidence="1">PB745_01</strain>
        <tissue evidence="1">Gill</tissue>
    </source>
</reference>
<dbReference type="EMBL" id="JAWQEG010000016">
    <property type="protein sequence ID" value="KAK3896089.1"/>
    <property type="molecule type" value="Genomic_DNA"/>
</dbReference>
<evidence type="ECO:0000313" key="2">
    <source>
        <dbReference type="Proteomes" id="UP001286313"/>
    </source>
</evidence>
<evidence type="ECO:0000313" key="1">
    <source>
        <dbReference type="EMBL" id="KAK3896089.1"/>
    </source>
</evidence>
<organism evidence="1 2">
    <name type="scientific">Petrolisthes cinctipes</name>
    <name type="common">Flat porcelain crab</name>
    <dbReference type="NCBI Taxonomy" id="88211"/>
    <lineage>
        <taxon>Eukaryota</taxon>
        <taxon>Metazoa</taxon>
        <taxon>Ecdysozoa</taxon>
        <taxon>Arthropoda</taxon>
        <taxon>Crustacea</taxon>
        <taxon>Multicrustacea</taxon>
        <taxon>Malacostraca</taxon>
        <taxon>Eumalacostraca</taxon>
        <taxon>Eucarida</taxon>
        <taxon>Decapoda</taxon>
        <taxon>Pleocyemata</taxon>
        <taxon>Anomura</taxon>
        <taxon>Galatheoidea</taxon>
        <taxon>Porcellanidae</taxon>
        <taxon>Petrolisthes</taxon>
    </lineage>
</organism>